<dbReference type="AlphaFoldDB" id="A0A809R7T9"/>
<organism evidence="1 2">
    <name type="scientific">Candidatus Nitrosymbiomonas proteolyticus</name>
    <dbReference type="NCBI Taxonomy" id="2608984"/>
    <lineage>
        <taxon>Bacteria</taxon>
        <taxon>Bacillati</taxon>
        <taxon>Armatimonadota</taxon>
        <taxon>Armatimonadota incertae sedis</taxon>
        <taxon>Candidatus Nitrosymbiomonas</taxon>
    </lineage>
</organism>
<dbReference type="EMBL" id="AP021858">
    <property type="protein sequence ID" value="BBO23539.1"/>
    <property type="molecule type" value="Genomic_DNA"/>
</dbReference>
<evidence type="ECO:0000313" key="2">
    <source>
        <dbReference type="Proteomes" id="UP000662873"/>
    </source>
</evidence>
<accession>A0A809R7T9</accession>
<proteinExistence type="predicted"/>
<gene>
    <name evidence="1" type="ORF">NPRO_11340</name>
</gene>
<name>A0A809R7T9_9BACT</name>
<dbReference type="KEGG" id="npy:NPRO_11340"/>
<dbReference type="Proteomes" id="UP000662873">
    <property type="component" value="Chromosome"/>
</dbReference>
<reference evidence="1" key="1">
    <citation type="journal article" name="DNA Res.">
        <title>The physiological potential of anammox bacteria as revealed by their core genome structure.</title>
        <authorList>
            <person name="Okubo T."/>
            <person name="Toyoda A."/>
            <person name="Fukuhara K."/>
            <person name="Uchiyama I."/>
            <person name="Harigaya Y."/>
            <person name="Kuroiwa M."/>
            <person name="Suzuki T."/>
            <person name="Murakami Y."/>
            <person name="Suwa Y."/>
            <person name="Takami H."/>
        </authorList>
    </citation>
    <scope>NUCLEOTIDE SEQUENCE</scope>
    <source>
        <strain evidence="1">317325-2</strain>
    </source>
</reference>
<evidence type="ECO:0000313" key="1">
    <source>
        <dbReference type="EMBL" id="BBO23539.1"/>
    </source>
</evidence>
<protein>
    <submittedName>
        <fullName evidence="1">Uncharacterized protein</fullName>
    </submittedName>
</protein>
<sequence length="330" mass="35382">MITGMGRGPDSWIDIDWISAGAQQSEFATTRIQLNGYTSTPLDIVALGTGTQTFNSFSINVLQLILPGNTIVPGPHTKTVPSNFKLMAGRTTAIQTFFDESMVFEDQGAMIFDDVAFDFVNVDLFGGSIPAFFSDCVRVDIGQLSSRPGLNAGGQAQFVYVSGDVVGLSGSTSTTFEIHMDRDRNLDFVPVRGGTFTGTASGTYTVVEPNPQNSSVEIPRYTAPWTDIDNVVQDFTEFVMISFPSTDSTKSDHLLMLSRSSGVITACYFGTLNRNTGSFSAYPIGQFKQGSPTTIGGVASIEATGGNYSIESGTPPASFPLTGTYLRFVR</sequence>